<evidence type="ECO:0000256" key="1">
    <source>
        <dbReference type="SAM" id="MobiDB-lite"/>
    </source>
</evidence>
<gene>
    <name evidence="2" type="ORF">HG543_12665</name>
</gene>
<organism evidence="2 3">
    <name type="scientific">Pyxidicoccus fallax</name>
    <dbReference type="NCBI Taxonomy" id="394095"/>
    <lineage>
        <taxon>Bacteria</taxon>
        <taxon>Pseudomonadati</taxon>
        <taxon>Myxococcota</taxon>
        <taxon>Myxococcia</taxon>
        <taxon>Myxococcales</taxon>
        <taxon>Cystobacterineae</taxon>
        <taxon>Myxococcaceae</taxon>
        <taxon>Pyxidicoccus</taxon>
    </lineage>
</organism>
<evidence type="ECO:0000313" key="3">
    <source>
        <dbReference type="Proteomes" id="UP000518300"/>
    </source>
</evidence>
<dbReference type="Proteomes" id="UP000518300">
    <property type="component" value="Unassembled WGS sequence"/>
</dbReference>
<proteinExistence type="predicted"/>
<feature type="compositionally biased region" description="Polar residues" evidence="1">
    <location>
        <begin position="17"/>
        <end position="28"/>
    </location>
</feature>
<accession>A0A848LH86</accession>
<evidence type="ECO:0000313" key="2">
    <source>
        <dbReference type="EMBL" id="NMO15698.1"/>
    </source>
</evidence>
<sequence length="555" mass="61024">MKVGDRSPPVSTRKVESTQSPQTSQPTKATELAFLDTLRATMATPAVGATTRTTATTAVFTPPAAQQKAPTQAMLPPSSSLLTPERMARAVDNAIRAAAAGGEPLPGGAGRNDLYQYALRLQKDGCNDAAKMETALKDMVSELRRGPLFPKTDADFNALTDLAFKRAYDNNQYPTNSEEYGRYREMARQMAADGKTFMEISYAISDKAMNVRFYGGEPDSDTAIGNAIDKAFKRANENPNYRTTEGDYQKYWDMAKQMAADGKDSEAIMYAIKDKIANVLAFGGDPDSPTAIRNAIDKAARRAYENPNHRTSDADFKKYDAVAKQMAAEGKNSAEIMYAIAEKITDVLAFGGDPDSPTAIRNAIDKAAKRAYENPNHRTSDADFRKYEAIAKKMAAEGKSSSAISYAISDRITNVLVYGGDPDSTPAIRTAIDKAFKRANENPNYRTTEADYQWYDAMARKLAAEGKDSEAISYAISDRVTDRNKYGGDHTDRHVQDGILERSFRAVLGSAYRPPLPKEEEVWRALIDQLGQEGKLCSEIEAMLRADLQVSYYNL</sequence>
<dbReference type="RefSeq" id="WP_169344983.1">
    <property type="nucleotide sequence ID" value="NZ_JABBJJ010000045.1"/>
</dbReference>
<name>A0A848LH86_9BACT</name>
<protein>
    <submittedName>
        <fullName evidence="2">Uncharacterized protein</fullName>
    </submittedName>
</protein>
<dbReference type="AlphaFoldDB" id="A0A848LH86"/>
<feature type="region of interest" description="Disordered" evidence="1">
    <location>
        <begin position="1"/>
        <end position="29"/>
    </location>
</feature>
<reference evidence="2 3" key="1">
    <citation type="submission" date="2020-04" db="EMBL/GenBank/DDBJ databases">
        <title>Draft genome of Pyxidicoccus fallax type strain.</title>
        <authorList>
            <person name="Whitworth D.E."/>
        </authorList>
    </citation>
    <scope>NUCLEOTIDE SEQUENCE [LARGE SCALE GENOMIC DNA]</scope>
    <source>
        <strain evidence="2 3">DSM 14698</strain>
    </source>
</reference>
<keyword evidence="3" id="KW-1185">Reference proteome</keyword>
<comment type="caution">
    <text evidence="2">The sequence shown here is derived from an EMBL/GenBank/DDBJ whole genome shotgun (WGS) entry which is preliminary data.</text>
</comment>
<dbReference type="EMBL" id="JABBJJ010000045">
    <property type="protein sequence ID" value="NMO15698.1"/>
    <property type="molecule type" value="Genomic_DNA"/>
</dbReference>